<dbReference type="RefSeq" id="XP_019039350.1">
    <property type="nucleotide sequence ID" value="XM_019183422.1"/>
</dbReference>
<dbReference type="Pfam" id="PF04263">
    <property type="entry name" value="TPK_catalytic"/>
    <property type="match status" value="1"/>
</dbReference>
<dbReference type="UniPathway" id="UPA00060">
    <property type="reaction ID" value="UER00597"/>
</dbReference>
<dbReference type="GO" id="GO:0005524">
    <property type="term" value="F:ATP binding"/>
    <property type="evidence" value="ECO:0007669"/>
    <property type="project" value="UniProtKB-UniRule"/>
</dbReference>
<dbReference type="EC" id="2.7.6.2" evidence="7"/>
<dbReference type="GeneID" id="30200668"/>
<evidence type="ECO:0000256" key="5">
    <source>
        <dbReference type="ARBA" id="ARBA00022777"/>
    </source>
</evidence>
<dbReference type="InterPro" id="IPR016966">
    <property type="entry name" value="Thiamin_pyrophosphokinase_euk"/>
</dbReference>
<name>A0A1E3P466_WICAA</name>
<dbReference type="GO" id="GO:0016301">
    <property type="term" value="F:kinase activity"/>
    <property type="evidence" value="ECO:0007669"/>
    <property type="project" value="UniProtKB-UniRule"/>
</dbReference>
<dbReference type="STRING" id="683960.A0A1E3P466"/>
<keyword evidence="3 7" id="KW-0808">Transferase</keyword>
<dbReference type="PANTHER" id="PTHR13622">
    <property type="entry name" value="THIAMIN PYROPHOSPHOKINASE"/>
    <property type="match status" value="1"/>
</dbReference>
<dbReference type="SMART" id="SM00983">
    <property type="entry name" value="TPK_B1_binding"/>
    <property type="match status" value="1"/>
</dbReference>
<dbReference type="EMBL" id="KV454210">
    <property type="protein sequence ID" value="ODQ60143.1"/>
    <property type="molecule type" value="Genomic_DNA"/>
</dbReference>
<dbReference type="PANTHER" id="PTHR13622:SF8">
    <property type="entry name" value="THIAMIN PYROPHOSPHOKINASE 1"/>
    <property type="match status" value="1"/>
</dbReference>
<evidence type="ECO:0000256" key="7">
    <source>
        <dbReference type="PIRNR" id="PIRNR031057"/>
    </source>
</evidence>
<comment type="catalytic activity">
    <reaction evidence="7">
        <text>thiamine + ATP = thiamine diphosphate + AMP + H(+)</text>
        <dbReference type="Rhea" id="RHEA:11576"/>
        <dbReference type="ChEBI" id="CHEBI:15378"/>
        <dbReference type="ChEBI" id="CHEBI:18385"/>
        <dbReference type="ChEBI" id="CHEBI:30616"/>
        <dbReference type="ChEBI" id="CHEBI:58937"/>
        <dbReference type="ChEBI" id="CHEBI:456215"/>
    </reaction>
</comment>
<feature type="domain" description="Thiamin pyrophosphokinase thiamin-binding" evidence="8">
    <location>
        <begin position="222"/>
        <end position="290"/>
    </location>
</feature>
<evidence type="ECO:0000313" key="9">
    <source>
        <dbReference type="EMBL" id="ODQ60143.1"/>
    </source>
</evidence>
<gene>
    <name evidence="9" type="ORF">WICANDRAFT_62706</name>
</gene>
<comment type="pathway">
    <text evidence="1 7">Cofactor biosynthesis; thiamine diphosphate biosynthesis; thiamine diphosphate from thiamine: step 1/1.</text>
</comment>
<dbReference type="Proteomes" id="UP000094112">
    <property type="component" value="Unassembled WGS sequence"/>
</dbReference>
<dbReference type="OrthoDB" id="25149at2759"/>
<reference evidence="9 10" key="1">
    <citation type="journal article" date="2016" name="Proc. Natl. Acad. Sci. U.S.A.">
        <title>Comparative genomics of biotechnologically important yeasts.</title>
        <authorList>
            <person name="Riley R."/>
            <person name="Haridas S."/>
            <person name="Wolfe K.H."/>
            <person name="Lopes M.R."/>
            <person name="Hittinger C.T."/>
            <person name="Goeker M."/>
            <person name="Salamov A.A."/>
            <person name="Wisecaver J.H."/>
            <person name="Long T.M."/>
            <person name="Calvey C.H."/>
            <person name="Aerts A.L."/>
            <person name="Barry K.W."/>
            <person name="Choi C."/>
            <person name="Clum A."/>
            <person name="Coughlan A.Y."/>
            <person name="Deshpande S."/>
            <person name="Douglass A.P."/>
            <person name="Hanson S.J."/>
            <person name="Klenk H.-P."/>
            <person name="LaButti K.M."/>
            <person name="Lapidus A."/>
            <person name="Lindquist E.A."/>
            <person name="Lipzen A.M."/>
            <person name="Meier-Kolthoff J.P."/>
            <person name="Ohm R.A."/>
            <person name="Otillar R.P."/>
            <person name="Pangilinan J.L."/>
            <person name="Peng Y."/>
            <person name="Rokas A."/>
            <person name="Rosa C.A."/>
            <person name="Scheuner C."/>
            <person name="Sibirny A.A."/>
            <person name="Slot J.C."/>
            <person name="Stielow J.B."/>
            <person name="Sun H."/>
            <person name="Kurtzman C.P."/>
            <person name="Blackwell M."/>
            <person name="Grigoriev I.V."/>
            <person name="Jeffries T.W."/>
        </authorList>
    </citation>
    <scope>NUCLEOTIDE SEQUENCE [LARGE SCALE GENOMIC DNA]</scope>
    <source>
        <strain evidence="10">ATCC 58044 / CBS 1984 / NCYC 433 / NRRL Y-366-8</strain>
    </source>
</reference>
<dbReference type="Pfam" id="PF04265">
    <property type="entry name" value="TPK_B1_binding"/>
    <property type="match status" value="1"/>
</dbReference>
<dbReference type="GO" id="GO:0030975">
    <property type="term" value="F:thiamine binding"/>
    <property type="evidence" value="ECO:0007669"/>
    <property type="project" value="UniProtKB-UniRule"/>
</dbReference>
<dbReference type="Gene3D" id="3.40.50.10240">
    <property type="entry name" value="Thiamin pyrophosphokinase, catalytic domain"/>
    <property type="match status" value="1"/>
</dbReference>
<dbReference type="InterPro" id="IPR036759">
    <property type="entry name" value="TPK_catalytic_sf"/>
</dbReference>
<proteinExistence type="inferred from homology"/>
<dbReference type="SUPFAM" id="SSF63862">
    <property type="entry name" value="Thiamin pyrophosphokinase, substrate-binding domain"/>
    <property type="match status" value="1"/>
</dbReference>
<dbReference type="NCBIfam" id="TIGR01378">
    <property type="entry name" value="thi_PPkinase"/>
    <property type="match status" value="1"/>
</dbReference>
<evidence type="ECO:0000256" key="1">
    <source>
        <dbReference type="ARBA" id="ARBA00005078"/>
    </source>
</evidence>
<dbReference type="PIRSF" id="PIRSF031057">
    <property type="entry name" value="Thiamin_pyrophosphokinase"/>
    <property type="match status" value="1"/>
</dbReference>
<organism evidence="9 10">
    <name type="scientific">Wickerhamomyces anomalus (strain ATCC 58044 / CBS 1984 / NCYC 433 / NRRL Y-366-8)</name>
    <name type="common">Yeast</name>
    <name type="synonym">Hansenula anomala</name>
    <dbReference type="NCBI Taxonomy" id="683960"/>
    <lineage>
        <taxon>Eukaryota</taxon>
        <taxon>Fungi</taxon>
        <taxon>Dikarya</taxon>
        <taxon>Ascomycota</taxon>
        <taxon>Saccharomycotina</taxon>
        <taxon>Saccharomycetes</taxon>
        <taxon>Phaffomycetales</taxon>
        <taxon>Wickerhamomycetaceae</taxon>
        <taxon>Wickerhamomyces</taxon>
    </lineage>
</organism>
<evidence type="ECO:0000313" key="10">
    <source>
        <dbReference type="Proteomes" id="UP000094112"/>
    </source>
</evidence>
<evidence type="ECO:0000256" key="3">
    <source>
        <dbReference type="ARBA" id="ARBA00022679"/>
    </source>
</evidence>
<dbReference type="CDD" id="cd07995">
    <property type="entry name" value="TPK"/>
    <property type="match status" value="1"/>
</dbReference>
<dbReference type="SUPFAM" id="SSF63999">
    <property type="entry name" value="Thiamin pyrophosphokinase, catalytic domain"/>
    <property type="match status" value="1"/>
</dbReference>
<dbReference type="InterPro" id="IPR036371">
    <property type="entry name" value="TPK_B1-bd_sf"/>
</dbReference>
<keyword evidence="5 7" id="KW-0418">Kinase</keyword>
<keyword evidence="6 7" id="KW-0067">ATP-binding</keyword>
<dbReference type="GO" id="GO:0009229">
    <property type="term" value="P:thiamine diphosphate biosynthetic process"/>
    <property type="evidence" value="ECO:0007669"/>
    <property type="project" value="UniProtKB-UniRule"/>
</dbReference>
<evidence type="ECO:0000256" key="4">
    <source>
        <dbReference type="ARBA" id="ARBA00022741"/>
    </source>
</evidence>
<keyword evidence="4 7" id="KW-0547">Nucleotide-binding</keyword>
<sequence>MSENTVPLEEMTNITENPESIEVSCPAGANIISLTSALKPTSRSALLILNQPIVIPRFKALWDNFQLKICGDGGANQLFRLFTTDEERKLYLPHYIIGDLDSLENDVRSWYESHGVEVIPQTTQYATDLNKCLDAVEVYYNLKDLNQEFVAKEIDHYDGLIKLHSNIKSHNAIQCVLLGAIDGRFDHTIQSISLLFNLSKTNPNLRLYYLSPTDLIFMIPKGVNHLEYENLSAIHGSNCGLLPLGGPVKLTTHGFKWDVANWESSIKGSVSSSNRLVGVNGATIESDDDLILNIQVNHQELSL</sequence>
<evidence type="ECO:0000256" key="2">
    <source>
        <dbReference type="ARBA" id="ARBA00006785"/>
    </source>
</evidence>
<protein>
    <recommendedName>
        <fullName evidence="7">Thiamine pyrophosphokinase</fullName>
        <ecNumber evidence="7">2.7.6.2</ecNumber>
    </recommendedName>
</protein>
<dbReference type="Gene3D" id="2.60.120.320">
    <property type="entry name" value="Thiamin pyrophosphokinase, thiamin-binding domain"/>
    <property type="match status" value="1"/>
</dbReference>
<dbReference type="InterPro" id="IPR006282">
    <property type="entry name" value="Thi_PPkinase"/>
</dbReference>
<dbReference type="AlphaFoldDB" id="A0A1E3P466"/>
<dbReference type="InterPro" id="IPR007373">
    <property type="entry name" value="Thiamin_PyroPKinase_B1-bd"/>
</dbReference>
<accession>A0A1E3P466</accession>
<dbReference type="InterPro" id="IPR007371">
    <property type="entry name" value="TPK_catalytic"/>
</dbReference>
<keyword evidence="10" id="KW-1185">Reference proteome</keyword>
<comment type="similarity">
    <text evidence="2 7">Belongs to the thiamine pyrophosphokinase family.</text>
</comment>
<dbReference type="GO" id="GO:0004788">
    <property type="term" value="F:thiamine diphosphokinase activity"/>
    <property type="evidence" value="ECO:0007669"/>
    <property type="project" value="UniProtKB-UniRule"/>
</dbReference>
<evidence type="ECO:0000256" key="6">
    <source>
        <dbReference type="ARBA" id="ARBA00022840"/>
    </source>
</evidence>
<evidence type="ECO:0000259" key="8">
    <source>
        <dbReference type="SMART" id="SM00983"/>
    </source>
</evidence>
<dbReference type="GO" id="GO:0006772">
    <property type="term" value="P:thiamine metabolic process"/>
    <property type="evidence" value="ECO:0007669"/>
    <property type="project" value="InterPro"/>
</dbReference>